<dbReference type="RefSeq" id="WP_012869548.1">
    <property type="nucleotide sequence ID" value="NC_013522.1"/>
</dbReference>
<dbReference type="GO" id="GO:0005524">
    <property type="term" value="F:ATP binding"/>
    <property type="evidence" value="ECO:0007669"/>
    <property type="project" value="UniProtKB-KW"/>
</dbReference>
<dbReference type="Pfam" id="PF02518">
    <property type="entry name" value="HATPase_c"/>
    <property type="match status" value="1"/>
</dbReference>
<dbReference type="EnsemblBacteria" id="ACZ19033">
    <property type="protein sequence ID" value="ACZ19033"/>
    <property type="gene ID" value="Taci_0800"/>
</dbReference>
<keyword evidence="3" id="KW-0597">Phosphoprotein</keyword>
<feature type="coiled-coil region" evidence="9">
    <location>
        <begin position="32"/>
        <end position="66"/>
    </location>
</feature>
<gene>
    <name evidence="11" type="ordered locus">Taci_0800</name>
</gene>
<dbReference type="InterPro" id="IPR003594">
    <property type="entry name" value="HATPase_dom"/>
</dbReference>
<evidence type="ECO:0000256" key="4">
    <source>
        <dbReference type="ARBA" id="ARBA00022679"/>
    </source>
</evidence>
<comment type="catalytic activity">
    <reaction evidence="1">
        <text>ATP + protein L-histidine = ADP + protein N-phospho-L-histidine.</text>
        <dbReference type="EC" id="2.7.13.3"/>
    </reaction>
</comment>
<dbReference type="InterPro" id="IPR011712">
    <property type="entry name" value="Sig_transdc_His_kin_sub3_dim/P"/>
</dbReference>
<keyword evidence="7" id="KW-0067">ATP-binding</keyword>
<dbReference type="GO" id="GO:0046983">
    <property type="term" value="F:protein dimerization activity"/>
    <property type="evidence" value="ECO:0007669"/>
    <property type="project" value="InterPro"/>
</dbReference>
<dbReference type="Pfam" id="PF05384">
    <property type="entry name" value="DegS"/>
    <property type="match status" value="1"/>
</dbReference>
<evidence type="ECO:0000256" key="9">
    <source>
        <dbReference type="SAM" id="Coils"/>
    </source>
</evidence>
<dbReference type="InterPro" id="IPR005467">
    <property type="entry name" value="His_kinase_dom"/>
</dbReference>
<sequence length="389" mass="43250">MEKDGWIKKIDETIDVAAKSLDSSIETVLDIKDEIRTSVKEKQREIEELRRELDDVMAASDSLAEAYKKARARLAKGAQMKDEALQAEAYEEASRLMKLKGSFEERERNLRRRRDQLERDKARLERMLFKTDETMWKLKLALAVIRENAGSPKLNPSEASYRDLAMALRLVEQESLRLARDVHDGPAQHCSGALLILDKLESCVAGGDAPGAMREIECLREQMRDAVLDFRNFLWRLKPSGLDLGLEHGLKVLAQVISERYKVKVDVVVKGGADCLNGPGRANAYRVIQEAVTNGIRHGGARNVKILASFGDAAATFKVQDDGRGFDPEEARAEAHRRGSFGLVNMEERVRLLGGTLRIDSAPGKGAAVVFSIPLGRLDHEEDTDSSGG</sequence>
<dbReference type="GO" id="GO:0016020">
    <property type="term" value="C:membrane"/>
    <property type="evidence" value="ECO:0007669"/>
    <property type="project" value="InterPro"/>
</dbReference>
<dbReference type="SMART" id="SM00387">
    <property type="entry name" value="HATPase_c"/>
    <property type="match status" value="1"/>
</dbReference>
<keyword evidence="12" id="KW-1185">Reference proteome</keyword>
<dbReference type="OrthoDB" id="9781904at2"/>
<feature type="coiled-coil region" evidence="9">
    <location>
        <begin position="100"/>
        <end position="134"/>
    </location>
</feature>
<dbReference type="AlphaFoldDB" id="D1B9T0"/>
<keyword evidence="6 11" id="KW-0418">Kinase</keyword>
<evidence type="ECO:0000313" key="11">
    <source>
        <dbReference type="EMBL" id="ACZ19033.1"/>
    </source>
</evidence>
<evidence type="ECO:0000256" key="8">
    <source>
        <dbReference type="ARBA" id="ARBA00023012"/>
    </source>
</evidence>
<evidence type="ECO:0000313" key="12">
    <source>
        <dbReference type="Proteomes" id="UP000002030"/>
    </source>
</evidence>
<evidence type="ECO:0000256" key="6">
    <source>
        <dbReference type="ARBA" id="ARBA00022777"/>
    </source>
</evidence>
<evidence type="ECO:0000256" key="7">
    <source>
        <dbReference type="ARBA" id="ARBA00022840"/>
    </source>
</evidence>
<dbReference type="GO" id="GO:0000155">
    <property type="term" value="F:phosphorelay sensor kinase activity"/>
    <property type="evidence" value="ECO:0007669"/>
    <property type="project" value="InterPro"/>
</dbReference>
<dbReference type="Gene3D" id="1.20.5.1930">
    <property type="match status" value="1"/>
</dbReference>
<proteinExistence type="predicted"/>
<evidence type="ECO:0000256" key="5">
    <source>
        <dbReference type="ARBA" id="ARBA00022741"/>
    </source>
</evidence>
<accession>D1B9T0</accession>
<name>D1B9T0_THEAS</name>
<protein>
    <recommendedName>
        <fullName evidence="2">histidine kinase</fullName>
        <ecNumber evidence="2">2.7.13.3</ecNumber>
    </recommendedName>
</protein>
<feature type="domain" description="Histidine kinase" evidence="10">
    <location>
        <begin position="286"/>
        <end position="377"/>
    </location>
</feature>
<dbReference type="PROSITE" id="PS50109">
    <property type="entry name" value="HIS_KIN"/>
    <property type="match status" value="1"/>
</dbReference>
<keyword evidence="8" id="KW-0902">Two-component regulatory system</keyword>
<organism evidence="11 12">
    <name type="scientific">Thermanaerovibrio acidaminovorans (strain ATCC 49978 / DSM 6589 / Su883)</name>
    <name type="common">Selenomonas acidaminovorans</name>
    <dbReference type="NCBI Taxonomy" id="525903"/>
    <lineage>
        <taxon>Bacteria</taxon>
        <taxon>Thermotogati</taxon>
        <taxon>Synergistota</taxon>
        <taxon>Synergistia</taxon>
        <taxon>Synergistales</taxon>
        <taxon>Synergistaceae</taxon>
        <taxon>Thermanaerovibrio</taxon>
    </lineage>
</organism>
<dbReference type="EC" id="2.7.13.3" evidence="2"/>
<reference evidence="11 12" key="1">
    <citation type="journal article" date="2009" name="Stand. Genomic Sci.">
        <title>Complete genome sequence of Thermanaerovibrio acidaminovorans type strain (Su883).</title>
        <authorList>
            <person name="Chovatia M."/>
            <person name="Sikorski J."/>
            <person name="Schroder M."/>
            <person name="Lapidus A."/>
            <person name="Nolan M."/>
            <person name="Tice H."/>
            <person name="Glavina Del Rio T."/>
            <person name="Copeland A."/>
            <person name="Cheng J.F."/>
            <person name="Lucas S."/>
            <person name="Chen F."/>
            <person name="Bruce D."/>
            <person name="Goodwin L."/>
            <person name="Pitluck S."/>
            <person name="Ivanova N."/>
            <person name="Mavromatis K."/>
            <person name="Ovchinnikova G."/>
            <person name="Pati A."/>
            <person name="Chen A."/>
            <person name="Palaniappan K."/>
            <person name="Land M."/>
            <person name="Hauser L."/>
            <person name="Chang Y.J."/>
            <person name="Jeffries C.D."/>
            <person name="Chain P."/>
            <person name="Saunders E."/>
            <person name="Detter J.C."/>
            <person name="Brettin T."/>
            <person name="Rohde M."/>
            <person name="Goker M."/>
            <person name="Spring S."/>
            <person name="Bristow J."/>
            <person name="Markowitz V."/>
            <person name="Hugenholtz P."/>
            <person name="Kyrpides N.C."/>
            <person name="Klenk H.P."/>
            <person name="Eisen J.A."/>
        </authorList>
    </citation>
    <scope>NUCLEOTIDE SEQUENCE [LARGE SCALE GENOMIC DNA]</scope>
    <source>
        <strain evidence="12">ATCC 49978 / DSM 6589 / Su883</strain>
    </source>
</reference>
<dbReference type="InterPro" id="IPR008595">
    <property type="entry name" value="DegS"/>
</dbReference>
<dbReference type="PANTHER" id="PTHR24421:SF10">
    <property type="entry name" value="NITRATE_NITRITE SENSOR PROTEIN NARQ"/>
    <property type="match status" value="1"/>
</dbReference>
<evidence type="ECO:0000256" key="2">
    <source>
        <dbReference type="ARBA" id="ARBA00012438"/>
    </source>
</evidence>
<dbReference type="Proteomes" id="UP000002030">
    <property type="component" value="Chromosome"/>
</dbReference>
<dbReference type="InterPro" id="IPR050482">
    <property type="entry name" value="Sensor_HK_TwoCompSys"/>
</dbReference>
<evidence type="ECO:0000256" key="1">
    <source>
        <dbReference type="ARBA" id="ARBA00000085"/>
    </source>
</evidence>
<dbReference type="STRING" id="525903.Taci_0800"/>
<dbReference type="KEGG" id="tai:Taci_0800"/>
<evidence type="ECO:0000259" key="10">
    <source>
        <dbReference type="PROSITE" id="PS50109"/>
    </source>
</evidence>
<evidence type="ECO:0000256" key="3">
    <source>
        <dbReference type="ARBA" id="ARBA00022553"/>
    </source>
</evidence>
<dbReference type="Gene3D" id="3.30.565.10">
    <property type="entry name" value="Histidine kinase-like ATPase, C-terminal domain"/>
    <property type="match status" value="1"/>
</dbReference>
<dbReference type="Pfam" id="PF07730">
    <property type="entry name" value="HisKA_3"/>
    <property type="match status" value="1"/>
</dbReference>
<dbReference type="CDD" id="cd16917">
    <property type="entry name" value="HATPase_UhpB-NarQ-NarX-like"/>
    <property type="match status" value="1"/>
</dbReference>
<dbReference type="PANTHER" id="PTHR24421">
    <property type="entry name" value="NITRATE/NITRITE SENSOR PROTEIN NARX-RELATED"/>
    <property type="match status" value="1"/>
</dbReference>
<dbReference type="eggNOG" id="COG4585">
    <property type="taxonomic scope" value="Bacteria"/>
</dbReference>
<dbReference type="HOGENOM" id="CLU_000445_20_0_0"/>
<keyword evidence="4 11" id="KW-0808">Transferase</keyword>
<dbReference type="EMBL" id="CP001818">
    <property type="protein sequence ID" value="ACZ19033.1"/>
    <property type="molecule type" value="Genomic_DNA"/>
</dbReference>
<keyword evidence="9" id="KW-0175">Coiled coil</keyword>
<dbReference type="SUPFAM" id="SSF55874">
    <property type="entry name" value="ATPase domain of HSP90 chaperone/DNA topoisomerase II/histidine kinase"/>
    <property type="match status" value="1"/>
</dbReference>
<dbReference type="InterPro" id="IPR036890">
    <property type="entry name" value="HATPase_C_sf"/>
</dbReference>
<keyword evidence="5" id="KW-0547">Nucleotide-binding</keyword>